<proteinExistence type="predicted"/>
<reference evidence="1 2" key="1">
    <citation type="submission" date="2020-07" db="EMBL/GenBank/DDBJ databases">
        <title>Thermoactinomyces phylogeny.</title>
        <authorList>
            <person name="Dunlap C."/>
        </authorList>
    </citation>
    <scope>NUCLEOTIDE SEQUENCE [LARGE SCALE GENOMIC DNA]</scope>
    <source>
        <strain evidence="1 2">AMNI-1</strain>
    </source>
</reference>
<organism evidence="1 2">
    <name type="scientific">Thermoactinomyces mirandus</name>
    <dbReference type="NCBI Taxonomy" id="2756294"/>
    <lineage>
        <taxon>Bacteria</taxon>
        <taxon>Bacillati</taxon>
        <taxon>Bacillota</taxon>
        <taxon>Bacilli</taxon>
        <taxon>Bacillales</taxon>
        <taxon>Thermoactinomycetaceae</taxon>
        <taxon>Thermoactinomyces</taxon>
    </lineage>
</organism>
<dbReference type="SUPFAM" id="SSF160631">
    <property type="entry name" value="SMI1/KNR4-like"/>
    <property type="match status" value="1"/>
</dbReference>
<keyword evidence="2" id="KW-1185">Reference proteome</keyword>
<dbReference type="InterPro" id="IPR037883">
    <property type="entry name" value="Knr4/Smi1-like_sf"/>
</dbReference>
<gene>
    <name evidence="1" type="ORF">H2C83_06525</name>
</gene>
<comment type="caution">
    <text evidence="1">The sequence shown here is derived from an EMBL/GenBank/DDBJ whole genome shotgun (WGS) entry which is preliminary data.</text>
</comment>
<dbReference type="Gene3D" id="3.40.1580.10">
    <property type="entry name" value="SMI1/KNR4-like"/>
    <property type="match status" value="1"/>
</dbReference>
<sequence>MLSDFASFNPETEYGLYILHIYEHIKDRLVDHIYPFVDEVSGDCLYFDYREGKEEPKIVLWDHEEAAIDKEKGLFPI</sequence>
<dbReference type="EMBL" id="JACEOL010000022">
    <property type="protein sequence ID" value="MBA4601978.1"/>
    <property type="molecule type" value="Genomic_DNA"/>
</dbReference>
<protein>
    <submittedName>
        <fullName evidence="1">SMI1/KNR4 family protein</fullName>
    </submittedName>
</protein>
<evidence type="ECO:0000313" key="2">
    <source>
        <dbReference type="Proteomes" id="UP000538292"/>
    </source>
</evidence>
<dbReference type="Pfam" id="PF14568">
    <property type="entry name" value="SUKH_6"/>
    <property type="match status" value="1"/>
</dbReference>
<dbReference type="Proteomes" id="UP000538292">
    <property type="component" value="Unassembled WGS sequence"/>
</dbReference>
<dbReference type="AlphaFoldDB" id="A0A7W1XRH9"/>
<dbReference type="RefSeq" id="WP_181739039.1">
    <property type="nucleotide sequence ID" value="NZ_JACEOL010000022.1"/>
</dbReference>
<name>A0A7W1XRH9_9BACL</name>
<accession>A0A7W1XRH9</accession>
<evidence type="ECO:0000313" key="1">
    <source>
        <dbReference type="EMBL" id="MBA4601978.1"/>
    </source>
</evidence>